<evidence type="ECO:0000256" key="1">
    <source>
        <dbReference type="SAM" id="MobiDB-lite"/>
    </source>
</evidence>
<accession>A0A7C3WMK6</accession>
<sequence>MFKKLFIFLLLLMILVVPIFAQTTQRVAIITYLKGNVYVKKAESELWLPAKLKMELSSGDKIWVQQNSQAILEFSDRSTLKLASNTQLDILKLDRDKDTQKDVSIFKLLLGKVWATVEKILSAGERVEIQTPTAVAGVRGTEWIQQVSEDGTTVVKTLKGVVSFSAKDVTVEVKEGFQSIAKPENPPENPTPITEIEKFDEEEKPKEEKPTPPPQKGSSEGTKLAINNNLDYGLYKKNDLMLAKFSFSPELSFGILKLGLDLSLYTDGESISYIQGKVRYGELNLPWFGIKYGTIDNFTLGYGLIANRYSTYDMDGIVLRLEDPKRGGILTLFPSPFNKYENLTSTYALRAFYRPLNRLEIGINGMMDMDVEEYKRQAIVGADLSYFLTKNTVIYSSFAQRIIHDGTTISDPRVLSENGFALGIQSNFNFLNTVFSAQLINFSDNFYPGYFDAYYEKNKVIGALPSLEEPVNRIFGLTIDLDTNILNIAFLNINYQSFNGMSPSLYGRFAISLNERLKLNLLYEQKEIKNPFTFFNENTIMTLNMIYPLAQNVDAILTIKRTFDSYGNPTDIYFVSTKLRL</sequence>
<dbReference type="PANTHER" id="PTHR38731:SF1">
    <property type="entry name" value="FECR PROTEIN DOMAIN-CONTAINING PROTEIN"/>
    <property type="match status" value="1"/>
</dbReference>
<dbReference type="AlphaFoldDB" id="A0A7C3WMK6"/>
<dbReference type="Pfam" id="PF04773">
    <property type="entry name" value="FecR"/>
    <property type="match status" value="1"/>
</dbReference>
<dbReference type="PANTHER" id="PTHR38731">
    <property type="entry name" value="LIPL45-RELATED LIPOPROTEIN-RELATED"/>
    <property type="match status" value="1"/>
</dbReference>
<dbReference type="Gene3D" id="2.60.120.1440">
    <property type="match status" value="1"/>
</dbReference>
<feature type="compositionally biased region" description="Basic and acidic residues" evidence="1">
    <location>
        <begin position="199"/>
        <end position="210"/>
    </location>
</feature>
<name>A0A7C3WMK6_9BACT</name>
<reference evidence="3" key="1">
    <citation type="journal article" date="2020" name="mSystems">
        <title>Genome- and Community-Level Interaction Insights into Carbon Utilization and Element Cycling Functions of Hydrothermarchaeota in Hydrothermal Sediment.</title>
        <authorList>
            <person name="Zhou Z."/>
            <person name="Liu Y."/>
            <person name="Xu W."/>
            <person name="Pan J."/>
            <person name="Luo Z.H."/>
            <person name="Li M."/>
        </authorList>
    </citation>
    <scope>NUCLEOTIDE SEQUENCE [LARGE SCALE GENOMIC DNA]</scope>
    <source>
        <strain evidence="3">SpSt-751</strain>
    </source>
</reference>
<evidence type="ECO:0000259" key="2">
    <source>
        <dbReference type="Pfam" id="PF04773"/>
    </source>
</evidence>
<organism evidence="3">
    <name type="scientific">Dictyoglomus turgidum</name>
    <dbReference type="NCBI Taxonomy" id="513050"/>
    <lineage>
        <taxon>Bacteria</taxon>
        <taxon>Pseudomonadati</taxon>
        <taxon>Dictyoglomota</taxon>
        <taxon>Dictyoglomia</taxon>
        <taxon>Dictyoglomales</taxon>
        <taxon>Dictyoglomaceae</taxon>
        <taxon>Dictyoglomus</taxon>
    </lineage>
</organism>
<proteinExistence type="predicted"/>
<evidence type="ECO:0000313" key="3">
    <source>
        <dbReference type="EMBL" id="HGB30907.1"/>
    </source>
</evidence>
<dbReference type="InterPro" id="IPR006860">
    <property type="entry name" value="FecR"/>
</dbReference>
<gene>
    <name evidence="3" type="ORF">ENV35_03415</name>
</gene>
<protein>
    <recommendedName>
        <fullName evidence="2">FecR protein domain-containing protein</fullName>
    </recommendedName>
</protein>
<comment type="caution">
    <text evidence="3">The sequence shown here is derived from an EMBL/GenBank/DDBJ whole genome shotgun (WGS) entry which is preliminary data.</text>
</comment>
<feature type="region of interest" description="Disordered" evidence="1">
    <location>
        <begin position="199"/>
        <end position="223"/>
    </location>
</feature>
<dbReference type="EMBL" id="DTGA01000088">
    <property type="protein sequence ID" value="HGB30907.1"/>
    <property type="molecule type" value="Genomic_DNA"/>
</dbReference>
<feature type="domain" description="FecR protein" evidence="2">
    <location>
        <begin position="60"/>
        <end position="162"/>
    </location>
</feature>